<comment type="similarity">
    <text evidence="1">Belongs to the MEIG1 family.</text>
</comment>
<dbReference type="PANTHER" id="PTHR17008:SF1">
    <property type="entry name" value="MEIOSIS EXPRESSED GENE 1 PROTEIN HOMOLOG"/>
    <property type="match status" value="1"/>
</dbReference>
<reference evidence="2 3" key="1">
    <citation type="journal article" date="2023" name="Sci. Data">
        <title>Genome assembly of the Korean intertidal mud-creeper Batillaria attramentaria.</title>
        <authorList>
            <person name="Patra A.K."/>
            <person name="Ho P.T."/>
            <person name="Jun S."/>
            <person name="Lee S.J."/>
            <person name="Kim Y."/>
            <person name="Won Y.J."/>
        </authorList>
    </citation>
    <scope>NUCLEOTIDE SEQUENCE [LARGE SCALE GENOMIC DNA]</scope>
    <source>
        <strain evidence="2">Wonlab-2016</strain>
    </source>
</reference>
<dbReference type="Pfam" id="PF15163">
    <property type="entry name" value="Meiosis_expr"/>
    <property type="match status" value="1"/>
</dbReference>
<name>A0ABD0K975_9CAEN</name>
<proteinExistence type="inferred from homology"/>
<evidence type="ECO:0000313" key="2">
    <source>
        <dbReference type="EMBL" id="KAK7483655.1"/>
    </source>
</evidence>
<dbReference type="InterPro" id="IPR020186">
    <property type="entry name" value="Meiosis-expressed_gene_1"/>
</dbReference>
<organism evidence="2 3">
    <name type="scientific">Batillaria attramentaria</name>
    <dbReference type="NCBI Taxonomy" id="370345"/>
    <lineage>
        <taxon>Eukaryota</taxon>
        <taxon>Metazoa</taxon>
        <taxon>Spiralia</taxon>
        <taxon>Lophotrochozoa</taxon>
        <taxon>Mollusca</taxon>
        <taxon>Gastropoda</taxon>
        <taxon>Caenogastropoda</taxon>
        <taxon>Sorbeoconcha</taxon>
        <taxon>Cerithioidea</taxon>
        <taxon>Batillariidae</taxon>
        <taxon>Batillaria</taxon>
    </lineage>
</organism>
<dbReference type="PANTHER" id="PTHR17008">
    <property type="entry name" value="MEIOSIS-EXPRESSED GENE 1 PROTEIN"/>
    <property type="match status" value="1"/>
</dbReference>
<dbReference type="Proteomes" id="UP001519460">
    <property type="component" value="Unassembled WGS sequence"/>
</dbReference>
<gene>
    <name evidence="2" type="ORF">BaRGS_00025088</name>
</gene>
<dbReference type="AlphaFoldDB" id="A0ABD0K975"/>
<sequence>MAQVAVVQPKSMTRPKVWSEEVEEAYRFQLAGYRDAIEYKQVHKTDHVDRWPHNGYVKKLVRRDGCFYYYNKTRECPDKEIHKTKMYSY</sequence>
<evidence type="ECO:0008006" key="4">
    <source>
        <dbReference type="Google" id="ProtNLM"/>
    </source>
</evidence>
<dbReference type="EMBL" id="JACVVK020000223">
    <property type="protein sequence ID" value="KAK7483655.1"/>
    <property type="molecule type" value="Genomic_DNA"/>
</dbReference>
<accession>A0ABD0K975</accession>
<protein>
    <recommendedName>
        <fullName evidence="4">Meiosis expressed gene 1 protein homolog</fullName>
    </recommendedName>
</protein>
<comment type="caution">
    <text evidence="2">The sequence shown here is derived from an EMBL/GenBank/DDBJ whole genome shotgun (WGS) entry which is preliminary data.</text>
</comment>
<evidence type="ECO:0000256" key="1">
    <source>
        <dbReference type="ARBA" id="ARBA00008514"/>
    </source>
</evidence>
<keyword evidence="3" id="KW-1185">Reference proteome</keyword>
<evidence type="ECO:0000313" key="3">
    <source>
        <dbReference type="Proteomes" id="UP001519460"/>
    </source>
</evidence>